<gene>
    <name evidence="1" type="ORF">DXT76_16880</name>
</gene>
<sequence length="148" mass="17391">MIKSLLVLSLVLTPLHSNVESENPQPSDNCINLMKERDAKFKDRVFEDVLSSYEYFNNYEHVHYFTSNDLSMINALLGKENTQMESLRKYFAGVAQGERRLYYVLDDPTHRVFMLYKNFSNENAIPKGMWGGKDRRIQSRRVTKELIM</sequence>
<organism evidence="1 2">
    <name type="scientific">Halobacillus trueperi</name>
    <dbReference type="NCBI Taxonomy" id="156205"/>
    <lineage>
        <taxon>Bacteria</taxon>
        <taxon>Bacillati</taxon>
        <taxon>Bacillota</taxon>
        <taxon>Bacilli</taxon>
        <taxon>Bacillales</taxon>
        <taxon>Bacillaceae</taxon>
        <taxon>Halobacillus</taxon>
    </lineage>
</organism>
<comment type="caution">
    <text evidence="1">The sequence shown here is derived from an EMBL/GenBank/DDBJ whole genome shotgun (WGS) entry which is preliminary data.</text>
</comment>
<dbReference type="EMBL" id="QTLC01000063">
    <property type="protein sequence ID" value="RDY69127.1"/>
    <property type="molecule type" value="Genomic_DNA"/>
</dbReference>
<dbReference type="RefSeq" id="WP_115894858.1">
    <property type="nucleotide sequence ID" value="NZ_QTLC01000063.1"/>
</dbReference>
<evidence type="ECO:0000313" key="2">
    <source>
        <dbReference type="Proteomes" id="UP000257032"/>
    </source>
</evidence>
<proteinExistence type="predicted"/>
<dbReference type="Proteomes" id="UP000257032">
    <property type="component" value="Unassembled WGS sequence"/>
</dbReference>
<reference evidence="1 2" key="1">
    <citation type="submission" date="2018-08" db="EMBL/GenBank/DDBJ databases">
        <title>Genome sequence of strict halophilic Halobacillus trueperi SS1 isolated from Lunsu, a salty water body of North West Himalayas.</title>
        <authorList>
            <person name="Gupta S."/>
            <person name="Sharma P."/>
            <person name="Dev K."/>
            <person name="Baumler D."/>
            <person name="Sourirajan A."/>
        </authorList>
    </citation>
    <scope>NUCLEOTIDE SEQUENCE [LARGE SCALE GENOMIC DNA]</scope>
    <source>
        <strain evidence="1 2">SS1</strain>
    </source>
</reference>
<name>A0A3D8VIB5_9BACI</name>
<evidence type="ECO:0000313" key="1">
    <source>
        <dbReference type="EMBL" id="RDY69127.1"/>
    </source>
</evidence>
<accession>A0A3D8VIB5</accession>
<dbReference type="AlphaFoldDB" id="A0A3D8VIB5"/>
<protein>
    <submittedName>
        <fullName evidence="1">Uncharacterized protein</fullName>
    </submittedName>
</protein>